<keyword evidence="7" id="KW-0443">Lipid metabolism</keyword>
<feature type="transmembrane region" description="Helical" evidence="13">
    <location>
        <begin position="122"/>
        <end position="145"/>
    </location>
</feature>
<evidence type="ECO:0000256" key="7">
    <source>
        <dbReference type="ARBA" id="ARBA00023098"/>
    </source>
</evidence>
<evidence type="ECO:0000256" key="12">
    <source>
        <dbReference type="RuleBase" id="RU003750"/>
    </source>
</evidence>
<dbReference type="GO" id="GO:0046474">
    <property type="term" value="P:glycerophospholipid biosynthetic process"/>
    <property type="evidence" value="ECO:0007669"/>
    <property type="project" value="TreeGrafter"/>
</dbReference>
<keyword evidence="4 12" id="KW-0808">Transferase</keyword>
<protein>
    <recommendedName>
        <fullName evidence="11">CDP-diacylglycerol--glycerol-3-phosphate 3-phosphatidyltransferase</fullName>
        <ecNumber evidence="11">2.7.8.5</ecNumber>
    </recommendedName>
</protein>
<accession>A0A478FPN1</accession>
<organism evidence="14 15">
    <name type="scientific">Candidatus Mycoplasma haematohominis</name>
    <dbReference type="NCBI Taxonomy" id="1494318"/>
    <lineage>
        <taxon>Bacteria</taxon>
        <taxon>Bacillati</taxon>
        <taxon>Mycoplasmatota</taxon>
        <taxon>Mollicutes</taxon>
        <taxon>Mycoplasmataceae</taxon>
        <taxon>Mycoplasma</taxon>
    </lineage>
</organism>
<dbReference type="EMBL" id="BIMN01000002">
    <property type="protein sequence ID" value="GCE63418.1"/>
    <property type="molecule type" value="Genomic_DNA"/>
</dbReference>
<keyword evidence="3" id="KW-0444">Lipid biosynthesis</keyword>
<dbReference type="PROSITE" id="PS00379">
    <property type="entry name" value="CDP_ALCOHOL_P_TRANSF"/>
    <property type="match status" value="1"/>
</dbReference>
<comment type="caution">
    <text evidence="14">The sequence shown here is derived from an EMBL/GenBank/DDBJ whole genome shotgun (WGS) entry which is preliminary data.</text>
</comment>
<feature type="transmembrane region" description="Helical" evidence="13">
    <location>
        <begin position="157"/>
        <end position="181"/>
    </location>
</feature>
<evidence type="ECO:0000256" key="3">
    <source>
        <dbReference type="ARBA" id="ARBA00022516"/>
    </source>
</evidence>
<dbReference type="InterPro" id="IPR048254">
    <property type="entry name" value="CDP_ALCOHOL_P_TRANSF_CS"/>
</dbReference>
<dbReference type="InterPro" id="IPR043130">
    <property type="entry name" value="CDP-OH_PTrfase_TM_dom"/>
</dbReference>
<dbReference type="PANTHER" id="PTHR14269:SF11">
    <property type="entry name" value="CDP-DIACYLGLYCEROL--GLYCEROL-3-PHOSPHATE 3-PHOSPHATIDYLTRANSFERASE"/>
    <property type="match status" value="1"/>
</dbReference>
<evidence type="ECO:0000256" key="9">
    <source>
        <dbReference type="ARBA" id="ARBA00023209"/>
    </source>
</evidence>
<evidence type="ECO:0000256" key="4">
    <source>
        <dbReference type="ARBA" id="ARBA00022679"/>
    </source>
</evidence>
<evidence type="ECO:0000256" key="2">
    <source>
        <dbReference type="ARBA" id="ARBA00010441"/>
    </source>
</evidence>
<keyword evidence="8 13" id="KW-0472">Membrane</keyword>
<dbReference type="Gene3D" id="1.20.120.1760">
    <property type="match status" value="1"/>
</dbReference>
<comment type="subcellular location">
    <subcellularLocation>
        <location evidence="1">Membrane</location>
        <topology evidence="1">Multi-pass membrane protein</topology>
    </subcellularLocation>
</comment>
<dbReference type="GO" id="GO:0016020">
    <property type="term" value="C:membrane"/>
    <property type="evidence" value="ECO:0007669"/>
    <property type="project" value="UniProtKB-SubCell"/>
</dbReference>
<dbReference type="InterPro" id="IPR050324">
    <property type="entry name" value="CDP-alcohol_PTase-I"/>
</dbReference>
<gene>
    <name evidence="14" type="primary">pgsA</name>
    <name evidence="14" type="ORF">MHSWG343_04150</name>
</gene>
<dbReference type="NCBIfam" id="TIGR00560">
    <property type="entry name" value="pgsA"/>
    <property type="match status" value="1"/>
</dbReference>
<comment type="similarity">
    <text evidence="2 12">Belongs to the CDP-alcohol phosphatidyltransferase class-I family.</text>
</comment>
<evidence type="ECO:0000256" key="10">
    <source>
        <dbReference type="ARBA" id="ARBA00023264"/>
    </source>
</evidence>
<keyword evidence="10" id="KW-1208">Phospholipid metabolism</keyword>
<evidence type="ECO:0000256" key="11">
    <source>
        <dbReference type="NCBIfam" id="TIGR00560"/>
    </source>
</evidence>
<keyword evidence="9" id="KW-0594">Phospholipid biosynthesis</keyword>
<feature type="transmembrane region" description="Helical" evidence="13">
    <location>
        <begin position="36"/>
        <end position="56"/>
    </location>
</feature>
<name>A0A478FPN1_9MOLU</name>
<sequence length="189" mass="21620">MEDFRKWVPNLLTISRLLFTPVVLILINVNSTTSNILAGLLFLFCCVTDFLDGYLARKWQVESSFGKTFDPLADKVLILGALILFIAQSKVLILLAIFHIIRDVSMDVMRLFLYKKNRIIPASFLAKLKTITQMLTILITIFFQVSFSGHLFWPSGLMQWITSSILAASMIFSIVSFWDYIRKIQTNAN</sequence>
<keyword evidence="6 13" id="KW-1133">Transmembrane helix</keyword>
<dbReference type="PANTHER" id="PTHR14269">
    <property type="entry name" value="CDP-DIACYLGLYCEROL--GLYCEROL-3-PHOSPHATE 3-PHOSPHATIDYLTRANSFERASE-RELATED"/>
    <property type="match status" value="1"/>
</dbReference>
<evidence type="ECO:0000313" key="15">
    <source>
        <dbReference type="Proteomes" id="UP000324831"/>
    </source>
</evidence>
<dbReference type="AlphaFoldDB" id="A0A478FPN1"/>
<dbReference type="Proteomes" id="UP000324831">
    <property type="component" value="Unassembled WGS sequence"/>
</dbReference>
<reference evidence="14 15" key="1">
    <citation type="submission" date="2019-01" db="EMBL/GenBank/DDBJ databases">
        <title>Draft genome sequences of Candidatus Mycoplasma haemohominis SWG34-3 identified from a patient with pyrexia, anemia and liver dysfunction.</title>
        <authorList>
            <person name="Sekizuka T."/>
            <person name="Hattori N."/>
            <person name="Katano H."/>
            <person name="Takuma T."/>
            <person name="Ito T."/>
            <person name="Arai N."/>
            <person name="Yanai R."/>
            <person name="Ishii S."/>
            <person name="Miura Y."/>
            <person name="Tokunaga T."/>
            <person name="Watanabe H."/>
            <person name="Nomura N."/>
            <person name="Eguchi J."/>
            <person name="Arai T."/>
            <person name="Hasegawa H."/>
            <person name="Nakamaki T."/>
            <person name="Wakita T."/>
            <person name="Niki Y."/>
            <person name="Kuroda M."/>
        </authorList>
    </citation>
    <scope>NUCLEOTIDE SEQUENCE [LARGE SCALE GENOMIC DNA]</scope>
    <source>
        <strain evidence="14">SWG34-3</strain>
    </source>
</reference>
<evidence type="ECO:0000256" key="8">
    <source>
        <dbReference type="ARBA" id="ARBA00023136"/>
    </source>
</evidence>
<evidence type="ECO:0000256" key="5">
    <source>
        <dbReference type="ARBA" id="ARBA00022692"/>
    </source>
</evidence>
<evidence type="ECO:0000256" key="13">
    <source>
        <dbReference type="SAM" id="Phobius"/>
    </source>
</evidence>
<dbReference type="InterPro" id="IPR000462">
    <property type="entry name" value="CDP-OH_P_trans"/>
</dbReference>
<feature type="transmembrane region" description="Helical" evidence="13">
    <location>
        <begin position="12"/>
        <end position="29"/>
    </location>
</feature>
<dbReference type="PIRSF" id="PIRSF000847">
    <property type="entry name" value="Phos_ph_gly_syn"/>
    <property type="match status" value="1"/>
</dbReference>
<dbReference type="InterPro" id="IPR004570">
    <property type="entry name" value="Phosphatidylglycerol_P_synth"/>
</dbReference>
<dbReference type="EC" id="2.7.8.5" evidence="11"/>
<dbReference type="GO" id="GO:0008444">
    <property type="term" value="F:CDP-diacylglycerol-glycerol-3-phosphate 3-phosphatidyltransferase activity"/>
    <property type="evidence" value="ECO:0007669"/>
    <property type="project" value="UniProtKB-UniRule"/>
</dbReference>
<evidence type="ECO:0000256" key="6">
    <source>
        <dbReference type="ARBA" id="ARBA00022989"/>
    </source>
</evidence>
<feature type="transmembrane region" description="Helical" evidence="13">
    <location>
        <begin position="76"/>
        <end position="101"/>
    </location>
</feature>
<dbReference type="Pfam" id="PF01066">
    <property type="entry name" value="CDP-OH_P_transf"/>
    <property type="match status" value="1"/>
</dbReference>
<keyword evidence="5 13" id="KW-0812">Transmembrane</keyword>
<evidence type="ECO:0000256" key="1">
    <source>
        <dbReference type="ARBA" id="ARBA00004141"/>
    </source>
</evidence>
<proteinExistence type="inferred from homology"/>
<evidence type="ECO:0000313" key="14">
    <source>
        <dbReference type="EMBL" id="GCE63418.1"/>
    </source>
</evidence>